<reference evidence="11" key="1">
    <citation type="submission" date="2025-08" db="UniProtKB">
        <authorList>
            <consortium name="Ensembl"/>
        </authorList>
    </citation>
    <scope>IDENTIFICATION</scope>
</reference>
<comment type="cofactor">
    <cofactor evidence="9">
        <name>Fe cation</name>
        <dbReference type="ChEBI" id="CHEBI:24875"/>
    </cofactor>
    <text evidence="9">Binds 1 Fe cation per subunit.</text>
</comment>
<dbReference type="InterPro" id="IPR004360">
    <property type="entry name" value="Glyas_Fos-R_dOase_dom"/>
</dbReference>
<accession>A0A8C4ZN97</accession>
<dbReference type="PANTHER" id="PTHR11959">
    <property type="entry name" value="4-HYDROXYPHENYLPYRUVATE DIOXYGENASE"/>
    <property type="match status" value="1"/>
</dbReference>
<dbReference type="Ensembl" id="ENSGMOT00000017850.2">
    <property type="protein sequence ID" value="ENSGMOP00000017420.2"/>
    <property type="gene ID" value="ENSGMOG00000016244.2"/>
</dbReference>
<evidence type="ECO:0000256" key="3">
    <source>
        <dbReference type="ARBA" id="ARBA00022723"/>
    </source>
</evidence>
<gene>
    <name evidence="11" type="primary">hpdl</name>
</gene>
<keyword evidence="4" id="KW-0677">Repeat</keyword>
<dbReference type="PIRSF" id="PIRSF009283">
    <property type="entry name" value="HPP_dOase"/>
    <property type="match status" value="1"/>
</dbReference>
<sequence length="441" mass="49168">MAACLSRLHHISLHVSHVGNIANYLVSKLKFDLFAARHTDDVRQFAFRRGAAVFLVNERPLKSGLTLNGETRDLQDQPTDLYNNLHNNSENGHPQGCLYDVETPYSVDTVCNVCFEVQDVERSFKALLDQGCDLLVPPTVVQDSGGAVSYTVVKSIVGNVCHTLIDRTKYEGNFLPGFNHITNLSTSVADSDKSGTVSHFDHITYACPTNTTSQVMQWYDRCFGFKRFLLDSNEDEGEGFVLNGDGIGLRLTAMEYWKCGEAGMKFSFTDKKEPECKFVVAESLPGQGSNQLDTFLTQHGGPGIQHIGLYTDDIVSTAHAMAEAGVQFFSPPPTYYTEVKRQEIEAAGQRPERLAQHGILLDTDMRHDARDQTAENRYLLQLFTKHVFEEETFFLELIERRGASGFGEGNIRALWKAVQANMEKEKEASAQNSPDAKSGHH</sequence>
<dbReference type="Pfam" id="PF00903">
    <property type="entry name" value="Glyoxalase"/>
    <property type="match status" value="1"/>
</dbReference>
<dbReference type="AlphaFoldDB" id="A0A8C4ZN97"/>
<dbReference type="GO" id="GO:0003868">
    <property type="term" value="F:4-hydroxyphenylpyruvate dioxygenase activity"/>
    <property type="evidence" value="ECO:0007669"/>
    <property type="project" value="UniProtKB-EC"/>
</dbReference>
<evidence type="ECO:0000313" key="12">
    <source>
        <dbReference type="Proteomes" id="UP000694546"/>
    </source>
</evidence>
<dbReference type="InterPro" id="IPR037523">
    <property type="entry name" value="VOC_core"/>
</dbReference>
<evidence type="ECO:0000256" key="8">
    <source>
        <dbReference type="PIRNR" id="PIRNR009283"/>
    </source>
</evidence>
<evidence type="ECO:0000259" key="10">
    <source>
        <dbReference type="PROSITE" id="PS51819"/>
    </source>
</evidence>
<feature type="binding site" evidence="9">
    <location>
        <position position="396"/>
    </location>
    <ligand>
        <name>Fe cation</name>
        <dbReference type="ChEBI" id="CHEBI:24875"/>
    </ligand>
</feature>
<evidence type="ECO:0000256" key="6">
    <source>
        <dbReference type="ARBA" id="ARBA00033727"/>
    </source>
</evidence>
<dbReference type="CDD" id="cd07250">
    <property type="entry name" value="HPPD_C_like"/>
    <property type="match status" value="1"/>
</dbReference>
<dbReference type="InterPro" id="IPR029068">
    <property type="entry name" value="Glyas_Bleomycin-R_OHBP_Dase"/>
</dbReference>
<feature type="binding site" evidence="9">
    <location>
        <position position="306"/>
    </location>
    <ligand>
        <name>Fe cation</name>
        <dbReference type="ChEBI" id="CHEBI:24875"/>
    </ligand>
</feature>
<comment type="similarity">
    <text evidence="1 8">Belongs to the 4HPPD family.</text>
</comment>
<dbReference type="PROSITE" id="PS51819">
    <property type="entry name" value="VOC"/>
    <property type="match status" value="2"/>
</dbReference>
<feature type="binding site" evidence="9">
    <location>
        <position position="202"/>
    </location>
    <ligand>
        <name>Fe cation</name>
        <dbReference type="ChEBI" id="CHEBI:24875"/>
    </ligand>
</feature>
<evidence type="ECO:0000256" key="7">
    <source>
        <dbReference type="ARBA" id="ARBA00048047"/>
    </source>
</evidence>
<dbReference type="GO" id="GO:0046872">
    <property type="term" value="F:metal ion binding"/>
    <property type="evidence" value="ECO:0007669"/>
    <property type="project" value="UniProtKB-KW"/>
</dbReference>
<dbReference type="OMA" id="PTLMRWF"/>
<reference evidence="11" key="2">
    <citation type="submission" date="2025-09" db="UniProtKB">
        <authorList>
            <consortium name="Ensembl"/>
        </authorList>
    </citation>
    <scope>IDENTIFICATION</scope>
</reference>
<feature type="domain" description="VOC" evidence="10">
    <location>
        <begin position="199"/>
        <end position="385"/>
    </location>
</feature>
<proteinExistence type="inferred from homology"/>
<protein>
    <recommendedName>
        <fullName evidence="2 8">4-hydroxyphenylpyruvate dioxygenase</fullName>
    </recommendedName>
</protein>
<name>A0A8C4ZN97_GADMO</name>
<comment type="catalytic activity">
    <reaction evidence="7">
        <text>3-(4-hydroxyphenyl)pyruvate + O2 = homogentisate + CO2</text>
        <dbReference type="Rhea" id="RHEA:16189"/>
        <dbReference type="ChEBI" id="CHEBI:15379"/>
        <dbReference type="ChEBI" id="CHEBI:16169"/>
        <dbReference type="ChEBI" id="CHEBI:16526"/>
        <dbReference type="ChEBI" id="CHEBI:36242"/>
        <dbReference type="EC" id="1.13.11.27"/>
    </reaction>
    <physiologicalReaction direction="left-to-right" evidence="7">
        <dbReference type="Rhea" id="RHEA:16190"/>
    </physiologicalReaction>
</comment>
<dbReference type="Gene3D" id="3.10.180.10">
    <property type="entry name" value="2,3-Dihydroxybiphenyl 1,2-Dioxygenase, domain 1"/>
    <property type="match status" value="2"/>
</dbReference>
<dbReference type="GeneID" id="115531131"/>
<dbReference type="OrthoDB" id="414569at2759"/>
<organism evidence="11 12">
    <name type="scientific">Gadus morhua</name>
    <name type="common">Atlantic cod</name>
    <dbReference type="NCBI Taxonomy" id="8049"/>
    <lineage>
        <taxon>Eukaryota</taxon>
        <taxon>Metazoa</taxon>
        <taxon>Chordata</taxon>
        <taxon>Craniata</taxon>
        <taxon>Vertebrata</taxon>
        <taxon>Euteleostomi</taxon>
        <taxon>Actinopterygii</taxon>
        <taxon>Neopterygii</taxon>
        <taxon>Teleostei</taxon>
        <taxon>Neoteleostei</taxon>
        <taxon>Acanthomorphata</taxon>
        <taxon>Zeiogadaria</taxon>
        <taxon>Gadariae</taxon>
        <taxon>Gadiformes</taxon>
        <taxon>Gadoidei</taxon>
        <taxon>Gadidae</taxon>
        <taxon>Gadus</taxon>
    </lineage>
</organism>
<dbReference type="InterPro" id="IPR041735">
    <property type="entry name" value="4OHPhenylPyrv_dOase_C"/>
</dbReference>
<evidence type="ECO:0000256" key="9">
    <source>
        <dbReference type="PIRSR" id="PIRSR009283-1"/>
    </source>
</evidence>
<keyword evidence="3 9" id="KW-0479">Metal-binding</keyword>
<evidence type="ECO:0000256" key="2">
    <source>
        <dbReference type="ARBA" id="ARBA00018452"/>
    </source>
</evidence>
<evidence type="ECO:0000313" key="11">
    <source>
        <dbReference type="Ensembl" id="ENSGMOP00000017420.2"/>
    </source>
</evidence>
<keyword evidence="5 9" id="KW-0408">Iron</keyword>
<dbReference type="PANTHER" id="PTHR11959:SF10">
    <property type="entry name" value="4-HYDROXYPHENYLPYRUVATE DIOXYGENASE-LIKE PROTEIN"/>
    <property type="match status" value="1"/>
</dbReference>
<evidence type="ECO:0000256" key="4">
    <source>
        <dbReference type="ARBA" id="ARBA00022737"/>
    </source>
</evidence>
<keyword evidence="12" id="KW-1185">Reference proteome</keyword>
<evidence type="ECO:0000256" key="1">
    <source>
        <dbReference type="ARBA" id="ARBA00005877"/>
    </source>
</evidence>
<dbReference type="Proteomes" id="UP000694546">
    <property type="component" value="Chromosome 18"/>
</dbReference>
<feature type="domain" description="VOC" evidence="10">
    <location>
        <begin position="7"/>
        <end position="167"/>
    </location>
</feature>
<dbReference type="GeneTree" id="ENSGT00530000063474"/>
<dbReference type="GO" id="GO:0009072">
    <property type="term" value="P:aromatic amino acid metabolic process"/>
    <property type="evidence" value="ECO:0007669"/>
    <property type="project" value="InterPro"/>
</dbReference>
<evidence type="ECO:0000256" key="5">
    <source>
        <dbReference type="ARBA" id="ARBA00023004"/>
    </source>
</evidence>
<comment type="function">
    <text evidence="6">Catalyzes the conversion of 4-hydroxyphenylpyruvic acid to homogentisic acid, one of the steps in tyrosine catabolism.</text>
</comment>
<dbReference type="InterPro" id="IPR005956">
    <property type="entry name" value="4OHPhenylPyrv_dOase"/>
</dbReference>
<dbReference type="RefSeq" id="XP_030196052.1">
    <property type="nucleotide sequence ID" value="XM_030340192.1"/>
</dbReference>
<dbReference type="SUPFAM" id="SSF54593">
    <property type="entry name" value="Glyoxalase/Bleomycin resistance protein/Dihydroxybiphenyl dioxygenase"/>
    <property type="match status" value="1"/>
</dbReference>